<protein>
    <recommendedName>
        <fullName evidence="4">DUF2188 domain-containing protein</fullName>
    </recommendedName>
</protein>
<organism evidence="2 3">
    <name type="scientific">Methyloligella halotolerans</name>
    <dbReference type="NCBI Taxonomy" id="1177755"/>
    <lineage>
        <taxon>Bacteria</taxon>
        <taxon>Pseudomonadati</taxon>
        <taxon>Pseudomonadota</taxon>
        <taxon>Alphaproteobacteria</taxon>
        <taxon>Hyphomicrobiales</taxon>
        <taxon>Hyphomicrobiaceae</taxon>
        <taxon>Methyloligella</taxon>
    </lineage>
</organism>
<dbReference type="OrthoDB" id="7596641at2"/>
<dbReference type="InterPro" id="IPR018691">
    <property type="entry name" value="DUF2188"/>
</dbReference>
<dbReference type="Proteomes" id="UP000095087">
    <property type="component" value="Unassembled WGS sequence"/>
</dbReference>
<dbReference type="AlphaFoldDB" id="A0A1E2RZU5"/>
<proteinExistence type="predicted"/>
<gene>
    <name evidence="2" type="ORF">A7A08_01649</name>
</gene>
<keyword evidence="3" id="KW-1185">Reference proteome</keyword>
<dbReference type="EMBL" id="MASI01000003">
    <property type="protein sequence ID" value="ODA67615.1"/>
    <property type="molecule type" value="Genomic_DNA"/>
</dbReference>
<feature type="compositionally biased region" description="Basic and acidic residues" evidence="1">
    <location>
        <begin position="56"/>
        <end position="75"/>
    </location>
</feature>
<feature type="region of interest" description="Disordered" evidence="1">
    <location>
        <begin position="45"/>
        <end position="81"/>
    </location>
</feature>
<evidence type="ECO:0000256" key="1">
    <source>
        <dbReference type="SAM" id="MobiDB-lite"/>
    </source>
</evidence>
<dbReference type="STRING" id="1177755.A7A08_01649"/>
<evidence type="ECO:0008006" key="4">
    <source>
        <dbReference type="Google" id="ProtNLM"/>
    </source>
</evidence>
<accession>A0A1E2RZU5</accession>
<name>A0A1E2RZU5_9HYPH</name>
<evidence type="ECO:0000313" key="2">
    <source>
        <dbReference type="EMBL" id="ODA67615.1"/>
    </source>
</evidence>
<dbReference type="PATRIC" id="fig|1177755.3.peg.1656"/>
<comment type="caution">
    <text evidence="2">The sequence shown here is derived from an EMBL/GenBank/DDBJ whole genome shotgun (WGS) entry which is preliminary data.</text>
</comment>
<sequence>MTKITYHVVEHDGGWAYKLGDVYSETFPSHDAALGAAKRAAAEQQLGGSTTAIQWEDAKGKWHEELSRGDDRPQTEVEDDS</sequence>
<dbReference type="RefSeq" id="WP_069094945.1">
    <property type="nucleotide sequence ID" value="NZ_MASI01000003.1"/>
</dbReference>
<dbReference type="Pfam" id="PF09954">
    <property type="entry name" value="DUF2188"/>
    <property type="match status" value="1"/>
</dbReference>
<evidence type="ECO:0000313" key="3">
    <source>
        <dbReference type="Proteomes" id="UP000095087"/>
    </source>
</evidence>
<reference evidence="2 3" key="1">
    <citation type="submission" date="2016-07" db="EMBL/GenBank/DDBJ databases">
        <title>Draft genome sequence of Methyloligella halotolerans C2T (VKM B-2706T=CCUG 61687T=DSM 25045T), a halotolerant polyhydroxybutyrate accumulating methylotroph.</title>
        <authorList>
            <person name="Vasilenko O.V."/>
            <person name="Doronina N.V."/>
            <person name="Poroshina M.N."/>
            <person name="Tarlachkov S.V."/>
            <person name="Trotsenko Y.A."/>
        </authorList>
    </citation>
    <scope>NUCLEOTIDE SEQUENCE [LARGE SCALE GENOMIC DNA]</scope>
    <source>
        <strain evidence="2 3">VKM B-2706</strain>
    </source>
</reference>